<reference evidence="8" key="1">
    <citation type="journal article" date="2021" name="Genome Biol. Evol.">
        <title>The assembled and annotated genome of the fairy-ring fungus Marasmius oreades.</title>
        <authorList>
            <person name="Hiltunen M."/>
            <person name="Ament-Velasquez S.L."/>
            <person name="Johannesson H."/>
        </authorList>
    </citation>
    <scope>NUCLEOTIDE SEQUENCE</scope>
    <source>
        <strain evidence="8">03SP1</strain>
    </source>
</reference>
<dbReference type="SUPFAM" id="SSF57850">
    <property type="entry name" value="RING/U-box"/>
    <property type="match status" value="1"/>
</dbReference>
<feature type="compositionally biased region" description="Basic residues" evidence="6">
    <location>
        <begin position="241"/>
        <end position="257"/>
    </location>
</feature>
<keyword evidence="5" id="KW-0175">Coiled coil</keyword>
<comment type="caution">
    <text evidence="8">The sequence shown here is derived from an EMBL/GenBank/DDBJ whole genome shotgun (WGS) entry which is preliminary data.</text>
</comment>
<gene>
    <name evidence="8" type="ORF">E1B28_007740</name>
</gene>
<evidence type="ECO:0000313" key="8">
    <source>
        <dbReference type="EMBL" id="KAG7094128.1"/>
    </source>
</evidence>
<dbReference type="OrthoDB" id="6270329at2759"/>
<dbReference type="PANTHER" id="PTHR23327">
    <property type="entry name" value="RING FINGER PROTEIN 127"/>
    <property type="match status" value="1"/>
</dbReference>
<dbReference type="GeneID" id="66076816"/>
<dbReference type="AlphaFoldDB" id="A0A9P7UU32"/>
<dbReference type="InterPro" id="IPR001841">
    <property type="entry name" value="Znf_RING"/>
</dbReference>
<keyword evidence="3" id="KW-0862">Zinc</keyword>
<dbReference type="PROSITE" id="PS50089">
    <property type="entry name" value="ZF_RING_2"/>
    <property type="match status" value="1"/>
</dbReference>
<dbReference type="InterPro" id="IPR017907">
    <property type="entry name" value="Znf_RING_CS"/>
</dbReference>
<dbReference type="KEGG" id="more:E1B28_007740"/>
<keyword evidence="9" id="KW-1185">Reference proteome</keyword>
<feature type="region of interest" description="Disordered" evidence="6">
    <location>
        <begin position="227"/>
        <end position="257"/>
    </location>
</feature>
<dbReference type="GO" id="GO:0008270">
    <property type="term" value="F:zinc ion binding"/>
    <property type="evidence" value="ECO:0007669"/>
    <property type="project" value="UniProtKB-KW"/>
</dbReference>
<evidence type="ECO:0000313" key="9">
    <source>
        <dbReference type="Proteomes" id="UP001049176"/>
    </source>
</evidence>
<sequence>MSLCSICLETLRAPVSIPCGHVFCDSCLLSAVSAKKPSSSMNSCPTCRTSFSIVNIDPALVPAHLQPYVVPSIRKLYMDDSTSQSSDATPTSSSFVMSEYNRLVAENKALKTNCWVWRRRAETHAAATIGLLNVARITKERAEQLQHEKEELERNCSILKIELQEVSFLSKGSPESRSPSPEPDHETDDPTPNLLLPDLHAMPAANWLDKPSFNADHDDGMSATLKTIRSRGVDESSLSHRSTRSPRRHHPYLHLHS</sequence>
<accession>A0A9P7UU32</accession>
<keyword evidence="2 4" id="KW-0863">Zinc-finger</keyword>
<name>A0A9P7UU32_9AGAR</name>
<feature type="region of interest" description="Disordered" evidence="6">
    <location>
        <begin position="169"/>
        <end position="197"/>
    </location>
</feature>
<dbReference type="InterPro" id="IPR018957">
    <property type="entry name" value="Znf_C3HC4_RING-type"/>
</dbReference>
<evidence type="ECO:0000259" key="7">
    <source>
        <dbReference type="PROSITE" id="PS50089"/>
    </source>
</evidence>
<dbReference type="RefSeq" id="XP_043010598.1">
    <property type="nucleotide sequence ID" value="XM_043152512.1"/>
</dbReference>
<dbReference type="Proteomes" id="UP001049176">
    <property type="component" value="Chromosome 4"/>
</dbReference>
<feature type="domain" description="RING-type" evidence="7">
    <location>
        <begin position="4"/>
        <end position="48"/>
    </location>
</feature>
<organism evidence="8 9">
    <name type="scientific">Marasmius oreades</name>
    <name type="common">fairy-ring Marasmius</name>
    <dbReference type="NCBI Taxonomy" id="181124"/>
    <lineage>
        <taxon>Eukaryota</taxon>
        <taxon>Fungi</taxon>
        <taxon>Dikarya</taxon>
        <taxon>Basidiomycota</taxon>
        <taxon>Agaricomycotina</taxon>
        <taxon>Agaricomycetes</taxon>
        <taxon>Agaricomycetidae</taxon>
        <taxon>Agaricales</taxon>
        <taxon>Marasmiineae</taxon>
        <taxon>Marasmiaceae</taxon>
        <taxon>Marasmius</taxon>
    </lineage>
</organism>
<evidence type="ECO:0000256" key="2">
    <source>
        <dbReference type="ARBA" id="ARBA00022771"/>
    </source>
</evidence>
<dbReference type="Gene3D" id="3.30.40.10">
    <property type="entry name" value="Zinc/RING finger domain, C3HC4 (zinc finger)"/>
    <property type="match status" value="1"/>
</dbReference>
<dbReference type="EMBL" id="CM032184">
    <property type="protein sequence ID" value="KAG7094128.1"/>
    <property type="molecule type" value="Genomic_DNA"/>
</dbReference>
<evidence type="ECO:0000256" key="6">
    <source>
        <dbReference type="SAM" id="MobiDB-lite"/>
    </source>
</evidence>
<evidence type="ECO:0000256" key="1">
    <source>
        <dbReference type="ARBA" id="ARBA00022723"/>
    </source>
</evidence>
<keyword evidence="1" id="KW-0479">Metal-binding</keyword>
<dbReference type="Pfam" id="PF00097">
    <property type="entry name" value="zf-C3HC4"/>
    <property type="match status" value="1"/>
</dbReference>
<dbReference type="PROSITE" id="PS00518">
    <property type="entry name" value="ZF_RING_1"/>
    <property type="match status" value="1"/>
</dbReference>
<feature type="coiled-coil region" evidence="5">
    <location>
        <begin position="135"/>
        <end position="162"/>
    </location>
</feature>
<evidence type="ECO:0000256" key="4">
    <source>
        <dbReference type="PROSITE-ProRule" id="PRU00175"/>
    </source>
</evidence>
<evidence type="ECO:0000256" key="3">
    <source>
        <dbReference type="ARBA" id="ARBA00022833"/>
    </source>
</evidence>
<evidence type="ECO:0000256" key="5">
    <source>
        <dbReference type="SAM" id="Coils"/>
    </source>
</evidence>
<proteinExistence type="predicted"/>
<dbReference type="SMART" id="SM00184">
    <property type="entry name" value="RING"/>
    <property type="match status" value="1"/>
</dbReference>
<dbReference type="InterPro" id="IPR013083">
    <property type="entry name" value="Znf_RING/FYVE/PHD"/>
</dbReference>
<protein>
    <recommendedName>
        <fullName evidence="7">RING-type domain-containing protein</fullName>
    </recommendedName>
</protein>